<dbReference type="InterPro" id="IPR052346">
    <property type="entry name" value="O-mannosyl-transferase_TMTC"/>
</dbReference>
<dbReference type="Pfam" id="PF13432">
    <property type="entry name" value="TPR_16"/>
    <property type="match status" value="1"/>
</dbReference>
<gene>
    <name evidence="4" type="ORF">MBSD_n0570</name>
</gene>
<dbReference type="Gene3D" id="1.25.40.10">
    <property type="entry name" value="Tetratricopeptide repeat domain"/>
    <property type="match status" value="2"/>
</dbReference>
<dbReference type="Gene3D" id="3.40.50.300">
    <property type="entry name" value="P-loop containing nucleotide triphosphate hydrolases"/>
    <property type="match status" value="1"/>
</dbReference>
<keyword evidence="1" id="KW-0677">Repeat</keyword>
<dbReference type="InterPro" id="IPR011990">
    <property type="entry name" value="TPR-like_helical_dom_sf"/>
</dbReference>
<dbReference type="SMART" id="SM00028">
    <property type="entry name" value="TPR"/>
    <property type="match status" value="8"/>
</dbReference>
<feature type="repeat" description="TPR" evidence="3">
    <location>
        <begin position="32"/>
        <end position="65"/>
    </location>
</feature>
<dbReference type="Proteomes" id="UP000253740">
    <property type="component" value="Unassembled WGS sequence"/>
</dbReference>
<dbReference type="InterPro" id="IPR027417">
    <property type="entry name" value="P-loop_NTPase"/>
</dbReference>
<evidence type="ECO:0000256" key="3">
    <source>
        <dbReference type="PROSITE-ProRule" id="PRU00339"/>
    </source>
</evidence>
<dbReference type="SUPFAM" id="SSF48452">
    <property type="entry name" value="TPR-like"/>
    <property type="match status" value="2"/>
</dbReference>
<reference evidence="4" key="1">
    <citation type="submission" date="2015-08" db="EMBL/GenBank/DDBJ databases">
        <title>Complete DNA Sequence of Pseudomonas syringae pv. actinidiae, the Causal Agent of Kiwifruit Canker Disease.</title>
        <authorList>
            <person name="Rikkerink E.H.A."/>
            <person name="Fineran P.C."/>
        </authorList>
    </citation>
    <scope>NUCLEOTIDE SEQUENCE</scope>
    <source>
        <strain evidence="4">SkMP5</strain>
    </source>
</reference>
<evidence type="ECO:0000313" key="5">
    <source>
        <dbReference type="Proteomes" id="UP000253740"/>
    </source>
</evidence>
<dbReference type="PANTHER" id="PTHR44227">
    <property type="match status" value="1"/>
</dbReference>
<name>A0A0K8QKT9_9GAMM</name>
<protein>
    <submittedName>
        <fullName evidence="4">TPR repeat-containing protein</fullName>
    </submittedName>
</protein>
<dbReference type="SUPFAM" id="SSF52540">
    <property type="entry name" value="P-loop containing nucleoside triphosphate hydrolases"/>
    <property type="match status" value="1"/>
</dbReference>
<dbReference type="STRING" id="1475481.GCA_000953855_00578"/>
<dbReference type="OrthoDB" id="5965059at2"/>
<dbReference type="EMBL" id="DF970157">
    <property type="protein sequence ID" value="GAP65281.1"/>
    <property type="molecule type" value="Genomic_DNA"/>
</dbReference>
<sequence length="693" mass="73606">MFEDILQPLHAGRLDEAEARCRARLAANADDAEVLHLLAIVRRQQGDAAEAHALLERALALAPDNELFHLTLGRLAAAGGALGAAAEAFARARELNPNLAGAHSGLGKLALMQGDLAAAEALFWTAHRADDNDDEALAGLGHLHAERGDFAMAVRFLTRAVERRPDDALLQLSLGRALLGQGMHEFAAQAFSNALRLKPGFAGAGLMLGLTELRRKRYDKAEEAYRAVIAMDAGNAQAHGGLGDVLRARGRNDLAMTAYARAIELDDGYDNAATAYLWCRTRTGDRAGAYAFARDWLARRPDAHIVRRTWAELLDEEGQREEALALWRGRIAEAPDDARARAALALLLERSGALEEAAAEAERSAAGARYGEVDLLRARAALREGDAERALALARDADTGALTAAQRRQRLQLIGLAHDRSRRHADALQAFRDAQAVDAAPLPALLARAALEPALAPLLALPPLAQPRAPAPVLLAGLPGSGVERIAALLADQPGVRLRGDRFEGHADFFAEANDARLLKPLSDGELAVLARRYERALLRRGGADGRVLVDWLPHLDARLLPAIRRALPGARLLVVDRNAEDALLNWLAFGWSAGYAIADVDAAAAWLKRAGEQLDLAAAALPALRVDADALLAAPAEAGGALAAFLGLDALAPGARFAQSARSTLGGLPTAFPPGHAAAYREALASAFAALR</sequence>
<dbReference type="InterPro" id="IPR019734">
    <property type="entry name" value="TPR_rpt"/>
</dbReference>
<evidence type="ECO:0000313" key="4">
    <source>
        <dbReference type="EMBL" id="GAP65281.1"/>
    </source>
</evidence>
<evidence type="ECO:0000256" key="2">
    <source>
        <dbReference type="ARBA" id="ARBA00022803"/>
    </source>
</evidence>
<evidence type="ECO:0000256" key="1">
    <source>
        <dbReference type="ARBA" id="ARBA00022737"/>
    </source>
</evidence>
<proteinExistence type="predicted"/>
<feature type="repeat" description="TPR" evidence="3">
    <location>
        <begin position="236"/>
        <end position="269"/>
    </location>
</feature>
<dbReference type="Pfam" id="PF14559">
    <property type="entry name" value="TPR_19"/>
    <property type="match status" value="2"/>
</dbReference>
<feature type="repeat" description="TPR" evidence="3">
    <location>
        <begin position="134"/>
        <end position="167"/>
    </location>
</feature>
<dbReference type="AlphaFoldDB" id="A0A0K8QKT9"/>
<dbReference type="PANTHER" id="PTHR44227:SF3">
    <property type="entry name" value="PROTEIN O-MANNOSYL-TRANSFERASE TMTC4"/>
    <property type="match status" value="1"/>
</dbReference>
<organism evidence="4">
    <name type="scientific">Mizugakiibacter sediminis</name>
    <dbReference type="NCBI Taxonomy" id="1475481"/>
    <lineage>
        <taxon>Bacteria</taxon>
        <taxon>Pseudomonadati</taxon>
        <taxon>Pseudomonadota</taxon>
        <taxon>Gammaproteobacteria</taxon>
        <taxon>Lysobacterales</taxon>
        <taxon>Rhodanobacteraceae</taxon>
        <taxon>Mizugakiibacter</taxon>
    </lineage>
</organism>
<keyword evidence="2 3" id="KW-0802">TPR repeat</keyword>
<dbReference type="RefSeq" id="WP_062534914.1">
    <property type="nucleotide sequence ID" value="NZ_DF970157.1"/>
</dbReference>
<accession>A0A0K8QKT9</accession>
<feature type="repeat" description="TPR" evidence="3">
    <location>
        <begin position="168"/>
        <end position="201"/>
    </location>
</feature>
<keyword evidence="5" id="KW-1185">Reference proteome</keyword>
<dbReference type="PROSITE" id="PS50005">
    <property type="entry name" value="TPR"/>
    <property type="match status" value="4"/>
</dbReference>